<evidence type="ECO:0000313" key="3">
    <source>
        <dbReference type="RefSeq" id="XP_018488889.2"/>
    </source>
</evidence>
<dbReference type="GeneID" id="108859482"/>
<accession>A0A6J0NW57</accession>
<dbReference type="OrthoDB" id="1020635at2759"/>
<protein>
    <submittedName>
        <fullName evidence="3">Defensin-like protein 11</fullName>
    </submittedName>
</protein>
<keyword evidence="2" id="KW-1185">Reference proteome</keyword>
<name>A0A6J0NW57_RAPSA</name>
<dbReference type="Proteomes" id="UP000504610">
    <property type="component" value="Chromosome 5"/>
</dbReference>
<gene>
    <name evidence="3" type="primary">LOC108859482</name>
</gene>
<dbReference type="KEGG" id="rsz:108859482"/>
<feature type="chain" id="PRO_5040907678" evidence="1">
    <location>
        <begin position="29"/>
        <end position="86"/>
    </location>
</feature>
<feature type="signal peptide" evidence="1">
    <location>
        <begin position="1"/>
        <end position="28"/>
    </location>
</feature>
<reference evidence="3" key="2">
    <citation type="submission" date="2025-08" db="UniProtKB">
        <authorList>
            <consortium name="RefSeq"/>
        </authorList>
    </citation>
    <scope>IDENTIFICATION</scope>
    <source>
        <tissue evidence="3">Leaf</tissue>
    </source>
</reference>
<keyword evidence="1" id="KW-0732">Signal</keyword>
<reference evidence="2" key="1">
    <citation type="journal article" date="2019" name="Database">
        <title>The radish genome database (RadishGD): an integrated information resource for radish genomics.</title>
        <authorList>
            <person name="Yu H.J."/>
            <person name="Baek S."/>
            <person name="Lee Y.J."/>
            <person name="Cho A."/>
            <person name="Mun J.H."/>
        </authorList>
    </citation>
    <scope>NUCLEOTIDE SEQUENCE [LARGE SCALE GENOMIC DNA]</scope>
    <source>
        <strain evidence="2">cv. WK10039</strain>
    </source>
</reference>
<evidence type="ECO:0000256" key="1">
    <source>
        <dbReference type="SAM" id="SignalP"/>
    </source>
</evidence>
<evidence type="ECO:0000313" key="2">
    <source>
        <dbReference type="Proteomes" id="UP000504610"/>
    </source>
</evidence>
<organism evidence="2 3">
    <name type="scientific">Raphanus sativus</name>
    <name type="common">Radish</name>
    <name type="synonym">Raphanus raphanistrum var. sativus</name>
    <dbReference type="NCBI Taxonomy" id="3726"/>
    <lineage>
        <taxon>Eukaryota</taxon>
        <taxon>Viridiplantae</taxon>
        <taxon>Streptophyta</taxon>
        <taxon>Embryophyta</taxon>
        <taxon>Tracheophyta</taxon>
        <taxon>Spermatophyta</taxon>
        <taxon>Magnoliopsida</taxon>
        <taxon>eudicotyledons</taxon>
        <taxon>Gunneridae</taxon>
        <taxon>Pentapetalae</taxon>
        <taxon>rosids</taxon>
        <taxon>malvids</taxon>
        <taxon>Brassicales</taxon>
        <taxon>Brassicaceae</taxon>
        <taxon>Brassiceae</taxon>
        <taxon>Raphanus</taxon>
    </lineage>
</organism>
<proteinExistence type="predicted"/>
<dbReference type="RefSeq" id="XP_018488889.2">
    <property type="nucleotide sequence ID" value="XM_018633387.2"/>
</dbReference>
<sequence length="86" mass="9156">MGKIIINLSTLLLVFLLVSTGLMDKGEAQGCKWECKGLPNFKCWLGTAGHKLCNDFCINEGAAKGECVSHPASNSHACVCRKPGCS</sequence>
<dbReference type="AlphaFoldDB" id="A0A6J0NW57"/>